<accession>A0A1H4BC57</accession>
<evidence type="ECO:0000313" key="9">
    <source>
        <dbReference type="Proteomes" id="UP000198846"/>
    </source>
</evidence>
<dbReference type="InterPro" id="IPR036291">
    <property type="entry name" value="NAD(P)-bd_dom_sf"/>
</dbReference>
<dbReference type="SUPFAM" id="SSF51735">
    <property type="entry name" value="NAD(P)-binding Rossmann-fold domains"/>
    <property type="match status" value="1"/>
</dbReference>
<dbReference type="RefSeq" id="WP_092135065.1">
    <property type="nucleotide sequence ID" value="NZ_FNQK01000014.1"/>
</dbReference>
<dbReference type="InterPro" id="IPR029903">
    <property type="entry name" value="RmlD-like-bd"/>
</dbReference>
<dbReference type="CDD" id="cd05254">
    <property type="entry name" value="dTDP_HR_like_SDR_e"/>
    <property type="match status" value="1"/>
</dbReference>
<comment type="function">
    <text evidence="6">Catalyzes the reduction of dTDP-6-deoxy-L-lyxo-4-hexulose to yield dTDP-L-rhamnose.</text>
</comment>
<comment type="similarity">
    <text evidence="2 6">Belongs to the dTDP-4-dehydrorhamnose reductase family.</text>
</comment>
<dbReference type="NCBIfam" id="TIGR01214">
    <property type="entry name" value="rmlD"/>
    <property type="match status" value="1"/>
</dbReference>
<keyword evidence="6" id="KW-0560">Oxidoreductase</keyword>
<dbReference type="AlphaFoldDB" id="A0A1H4BC57"/>
<dbReference type="EC" id="1.1.1.133" evidence="3 6"/>
<evidence type="ECO:0000256" key="3">
    <source>
        <dbReference type="ARBA" id="ARBA00012929"/>
    </source>
</evidence>
<organism evidence="8 9">
    <name type="scientific">Bizionia paragorgiae</name>
    <dbReference type="NCBI Taxonomy" id="283786"/>
    <lineage>
        <taxon>Bacteria</taxon>
        <taxon>Pseudomonadati</taxon>
        <taxon>Bacteroidota</taxon>
        <taxon>Flavobacteriia</taxon>
        <taxon>Flavobacteriales</taxon>
        <taxon>Flavobacteriaceae</taxon>
        <taxon>Bizionia</taxon>
    </lineage>
</organism>
<dbReference type="InterPro" id="IPR005913">
    <property type="entry name" value="dTDP_dehydrorham_reduct"/>
</dbReference>
<protein>
    <recommendedName>
        <fullName evidence="4 6">dTDP-4-dehydrorhamnose reductase</fullName>
        <ecNumber evidence="3 6">1.1.1.133</ecNumber>
    </recommendedName>
</protein>
<dbReference type="OrthoDB" id="9803892at2"/>
<dbReference type="Pfam" id="PF04321">
    <property type="entry name" value="RmlD_sub_bind"/>
    <property type="match status" value="1"/>
</dbReference>
<dbReference type="GO" id="GO:0019305">
    <property type="term" value="P:dTDP-rhamnose biosynthetic process"/>
    <property type="evidence" value="ECO:0007669"/>
    <property type="project" value="UniProtKB-UniPathway"/>
</dbReference>
<dbReference type="EMBL" id="FNQK01000014">
    <property type="protein sequence ID" value="SEA45686.1"/>
    <property type="molecule type" value="Genomic_DNA"/>
</dbReference>
<dbReference type="STRING" id="283786.SAMN04487990_11410"/>
<feature type="domain" description="RmlD-like substrate binding" evidence="7">
    <location>
        <begin position="3"/>
        <end position="283"/>
    </location>
</feature>
<dbReference type="PANTHER" id="PTHR10491:SF4">
    <property type="entry name" value="METHIONINE ADENOSYLTRANSFERASE 2 SUBUNIT BETA"/>
    <property type="match status" value="1"/>
</dbReference>
<dbReference type="GO" id="GO:0005829">
    <property type="term" value="C:cytosol"/>
    <property type="evidence" value="ECO:0007669"/>
    <property type="project" value="TreeGrafter"/>
</dbReference>
<sequence>MLHILVTGSKGQLGSEIKKISKDYPTIKFTFVDREEMPLDDNDSIIRFLNQLQPNLIVSAGAYTAVDQAENEKELVDQINHLAVATMAKWCADNHAKLIHISTDYVFDGKSDIPYKESDFTAPINWYGETKLRGEQAIERIMKEAVIIRTSWVYSEYGNNFVKTMLRLMKDRESIGVVNDQVGTPTYAYDLAEAIITIITGDTWEPGVYHYSNEGQISWFEFAVAIKELSQIKCEVKGVTSDEFPTLAKRPKYSLLDKTKIKTTYKLSVPDWKNSLDQCLQILNA</sequence>
<comment type="pathway">
    <text evidence="1 6">Carbohydrate biosynthesis; dTDP-L-rhamnose biosynthesis.</text>
</comment>
<evidence type="ECO:0000256" key="5">
    <source>
        <dbReference type="ARBA" id="ARBA00048200"/>
    </source>
</evidence>
<proteinExistence type="inferred from homology"/>
<dbReference type="Proteomes" id="UP000198846">
    <property type="component" value="Unassembled WGS sequence"/>
</dbReference>
<comment type="catalytic activity">
    <reaction evidence="5">
        <text>dTDP-beta-L-rhamnose + NADP(+) = dTDP-4-dehydro-beta-L-rhamnose + NADPH + H(+)</text>
        <dbReference type="Rhea" id="RHEA:21796"/>
        <dbReference type="ChEBI" id="CHEBI:15378"/>
        <dbReference type="ChEBI" id="CHEBI:57510"/>
        <dbReference type="ChEBI" id="CHEBI:57783"/>
        <dbReference type="ChEBI" id="CHEBI:58349"/>
        <dbReference type="ChEBI" id="CHEBI:62830"/>
        <dbReference type="EC" id="1.1.1.133"/>
    </reaction>
</comment>
<evidence type="ECO:0000259" key="7">
    <source>
        <dbReference type="Pfam" id="PF04321"/>
    </source>
</evidence>
<evidence type="ECO:0000256" key="1">
    <source>
        <dbReference type="ARBA" id="ARBA00004781"/>
    </source>
</evidence>
<evidence type="ECO:0000313" key="8">
    <source>
        <dbReference type="EMBL" id="SEA45686.1"/>
    </source>
</evidence>
<keyword evidence="9" id="KW-1185">Reference proteome</keyword>
<keyword evidence="6" id="KW-0521">NADP</keyword>
<dbReference type="UniPathway" id="UPA00124"/>
<dbReference type="Gene3D" id="3.90.25.10">
    <property type="entry name" value="UDP-galactose 4-epimerase, domain 1"/>
    <property type="match status" value="1"/>
</dbReference>
<dbReference type="GO" id="GO:0008831">
    <property type="term" value="F:dTDP-4-dehydrorhamnose reductase activity"/>
    <property type="evidence" value="ECO:0007669"/>
    <property type="project" value="UniProtKB-EC"/>
</dbReference>
<dbReference type="Gene3D" id="3.40.50.720">
    <property type="entry name" value="NAD(P)-binding Rossmann-like Domain"/>
    <property type="match status" value="1"/>
</dbReference>
<reference evidence="8 9" key="1">
    <citation type="submission" date="2016-10" db="EMBL/GenBank/DDBJ databases">
        <authorList>
            <person name="de Groot N.N."/>
        </authorList>
    </citation>
    <scope>NUCLEOTIDE SEQUENCE [LARGE SCALE GENOMIC DNA]</scope>
    <source>
        <strain evidence="8 9">DSM 23842</strain>
    </source>
</reference>
<evidence type="ECO:0000256" key="6">
    <source>
        <dbReference type="RuleBase" id="RU364082"/>
    </source>
</evidence>
<evidence type="ECO:0000256" key="4">
    <source>
        <dbReference type="ARBA" id="ARBA00017099"/>
    </source>
</evidence>
<name>A0A1H4BC57_BIZPA</name>
<dbReference type="PANTHER" id="PTHR10491">
    <property type="entry name" value="DTDP-4-DEHYDRORHAMNOSE REDUCTASE"/>
    <property type="match status" value="1"/>
</dbReference>
<evidence type="ECO:0000256" key="2">
    <source>
        <dbReference type="ARBA" id="ARBA00010944"/>
    </source>
</evidence>
<gene>
    <name evidence="8" type="ORF">SAMN04487990_11410</name>
</gene>